<protein>
    <submittedName>
        <fullName evidence="2">STAS domain-containing protein</fullName>
    </submittedName>
</protein>
<organism evidence="2 3">
    <name type="scientific">Bosea massiliensis</name>
    <dbReference type="NCBI Taxonomy" id="151419"/>
    <lineage>
        <taxon>Bacteria</taxon>
        <taxon>Pseudomonadati</taxon>
        <taxon>Pseudomonadota</taxon>
        <taxon>Alphaproteobacteria</taxon>
        <taxon>Hyphomicrobiales</taxon>
        <taxon>Boseaceae</taxon>
        <taxon>Bosea</taxon>
    </lineage>
</organism>
<dbReference type="InterPro" id="IPR058548">
    <property type="entry name" value="MlaB-like_STAS"/>
</dbReference>
<evidence type="ECO:0000259" key="1">
    <source>
        <dbReference type="Pfam" id="PF13466"/>
    </source>
</evidence>
<evidence type="ECO:0000313" key="2">
    <source>
        <dbReference type="EMBL" id="MFC5508205.1"/>
    </source>
</evidence>
<evidence type="ECO:0000313" key="3">
    <source>
        <dbReference type="Proteomes" id="UP001596060"/>
    </source>
</evidence>
<dbReference type="Proteomes" id="UP001596060">
    <property type="component" value="Unassembled WGS sequence"/>
</dbReference>
<dbReference type="Pfam" id="PF13466">
    <property type="entry name" value="STAS_2"/>
    <property type="match status" value="1"/>
</dbReference>
<accession>A0ABW0P6D6</accession>
<dbReference type="RefSeq" id="WP_066721515.1">
    <property type="nucleotide sequence ID" value="NZ_JBHSLU010000082.1"/>
</dbReference>
<comment type="caution">
    <text evidence="2">The sequence shown here is derived from an EMBL/GenBank/DDBJ whole genome shotgun (WGS) entry which is preliminary data.</text>
</comment>
<dbReference type="SUPFAM" id="SSF52091">
    <property type="entry name" value="SpoIIaa-like"/>
    <property type="match status" value="1"/>
</dbReference>
<feature type="domain" description="MlaB-like STAS" evidence="1">
    <location>
        <begin position="17"/>
        <end position="90"/>
    </location>
</feature>
<keyword evidence="3" id="KW-1185">Reference proteome</keyword>
<proteinExistence type="predicted"/>
<dbReference type="Gene3D" id="3.30.750.24">
    <property type="entry name" value="STAS domain"/>
    <property type="match status" value="1"/>
</dbReference>
<reference evidence="3" key="1">
    <citation type="journal article" date="2019" name="Int. J. Syst. Evol. Microbiol.">
        <title>The Global Catalogue of Microorganisms (GCM) 10K type strain sequencing project: providing services to taxonomists for standard genome sequencing and annotation.</title>
        <authorList>
            <consortium name="The Broad Institute Genomics Platform"/>
            <consortium name="The Broad Institute Genome Sequencing Center for Infectious Disease"/>
            <person name="Wu L."/>
            <person name="Ma J."/>
        </authorList>
    </citation>
    <scope>NUCLEOTIDE SEQUENCE [LARGE SCALE GENOMIC DNA]</scope>
    <source>
        <strain evidence="3">CCUG 43117</strain>
    </source>
</reference>
<name>A0ABW0P6D6_9HYPH</name>
<dbReference type="InterPro" id="IPR036513">
    <property type="entry name" value="STAS_dom_sf"/>
</dbReference>
<sequence length="103" mass="10395">MSKTNAGDLQRFQAGADSTLRNAKATAAALTTLLESGAGLEIDCSGVEQADITFVQTLVAAQRSCAARNLSFALGGMSDVVASAFQRAGVTAPGSMPSELSGI</sequence>
<dbReference type="EMBL" id="JBHSLU010000082">
    <property type="protein sequence ID" value="MFC5508205.1"/>
    <property type="molecule type" value="Genomic_DNA"/>
</dbReference>
<gene>
    <name evidence="2" type="ORF">ACFPN9_23465</name>
</gene>